<evidence type="ECO:0000256" key="5">
    <source>
        <dbReference type="ARBA" id="ARBA00022989"/>
    </source>
</evidence>
<protein>
    <submittedName>
        <fullName evidence="9">Polyprenyl glycosylphosphotransferase</fullName>
    </submittedName>
</protein>
<dbReference type="GO" id="GO:0016020">
    <property type="term" value="C:membrane"/>
    <property type="evidence" value="ECO:0007669"/>
    <property type="project" value="UniProtKB-SubCell"/>
</dbReference>
<feature type="transmembrane region" description="Helical" evidence="7">
    <location>
        <begin position="132"/>
        <end position="151"/>
    </location>
</feature>
<dbReference type="PANTHER" id="PTHR30576:SF10">
    <property type="entry name" value="SLL5057 PROTEIN"/>
    <property type="match status" value="1"/>
</dbReference>
<dbReference type="AlphaFoldDB" id="A0A2L0UH46"/>
<feature type="transmembrane region" description="Helical" evidence="7">
    <location>
        <begin position="37"/>
        <end position="58"/>
    </location>
</feature>
<keyword evidence="5 7" id="KW-1133">Transmembrane helix</keyword>
<dbReference type="EMBL" id="CP024915">
    <property type="protein sequence ID" value="AUZ88569.1"/>
    <property type="molecule type" value="Genomic_DNA"/>
</dbReference>
<dbReference type="GO" id="GO:0016780">
    <property type="term" value="F:phosphotransferase activity, for other substituted phosphate groups"/>
    <property type="evidence" value="ECO:0007669"/>
    <property type="project" value="TreeGrafter"/>
</dbReference>
<evidence type="ECO:0000259" key="8">
    <source>
        <dbReference type="Pfam" id="PF02397"/>
    </source>
</evidence>
<evidence type="ECO:0000313" key="10">
    <source>
        <dbReference type="Proteomes" id="UP000239187"/>
    </source>
</evidence>
<feature type="domain" description="Bacterial sugar transferase" evidence="8">
    <location>
        <begin position="303"/>
        <end position="491"/>
    </location>
</feature>
<comment type="similarity">
    <text evidence="2">Belongs to the bacterial sugar transferase family.</text>
</comment>
<reference evidence="9 10" key="1">
    <citation type="submission" date="2017-11" db="EMBL/GenBank/DDBJ databases">
        <title>Draft genome of Arthrobacter agilis strain UMCV2, a plant growth-promoting rhizobacterium and biocontrol capacity of phytopathogenic fungi.</title>
        <authorList>
            <person name="Martinez-Camara R."/>
            <person name="Santoyo G."/>
            <person name="Moreno-Hagelsieb G."/>
            <person name="Valencia-Cantero E."/>
        </authorList>
    </citation>
    <scope>NUCLEOTIDE SEQUENCE [LARGE SCALE GENOMIC DNA]</scope>
    <source>
        <strain evidence="9 10">UMCV2</strain>
    </source>
</reference>
<dbReference type="InterPro" id="IPR003362">
    <property type="entry name" value="Bact_transf"/>
</dbReference>
<feature type="transmembrane region" description="Helical" evidence="7">
    <location>
        <begin position="70"/>
        <end position="88"/>
    </location>
</feature>
<dbReference type="NCBIfam" id="TIGR03025">
    <property type="entry name" value="EPS_sugtrans"/>
    <property type="match status" value="1"/>
</dbReference>
<gene>
    <name evidence="9" type="ORF">CVO76_13670</name>
</gene>
<dbReference type="InterPro" id="IPR017475">
    <property type="entry name" value="EPS_sugar_tfrase"/>
</dbReference>
<name>A0A2L0UH46_9MICC</name>
<feature type="transmembrane region" description="Helical" evidence="7">
    <location>
        <begin position="109"/>
        <end position="126"/>
    </location>
</feature>
<sequence length="496" mass="54809">MTQMQSSPGRFATVPRTTAASRSIATSGTAWRRRYQVSLMATDSVLILGILLLTVNVLTLDDSSRRLTEVLLLGGVIAAGWVTAMSLFRTRDSRIVGTGAGEYKKVVRASLATFAAAAVVVALLDLDHFRSLLVLALPSGTALLLSSRWLWRQWLLHQSHLGHYLSKVVVVGQPADVRYVAAQLAKKSGAAYTVVGAVYEGRSNPAALHTGERIVPVVSGLRKIEDFVAYTGADAVIVAGHLHKGSSYIRELGWRLEESSTELVLASALTNVAGPRITMRPVEGLPLMHVELPQFTGGRHILKRALDIVVSATALLILAPVFLVLVIAIRRDTPGNAFFAQERAGKNSAVFRMFKFRSMVVTAEDELEVLRERNQGNGVLFKLRDDPRVTRIGRIIRKYSLDELPQFWNVLRGEMSLVGPRPPLVSEVSGYEEHTHRRLLIKPGLTGLWQVSGRSDLDWEESVRLDLYYVENWSVTGDLIIIWRTFKVMLKPVGAY</sequence>
<evidence type="ECO:0000256" key="4">
    <source>
        <dbReference type="ARBA" id="ARBA00022692"/>
    </source>
</evidence>
<proteinExistence type="inferred from homology"/>
<evidence type="ECO:0000256" key="2">
    <source>
        <dbReference type="ARBA" id="ARBA00006464"/>
    </source>
</evidence>
<evidence type="ECO:0000256" key="6">
    <source>
        <dbReference type="ARBA" id="ARBA00023136"/>
    </source>
</evidence>
<evidence type="ECO:0000256" key="7">
    <source>
        <dbReference type="SAM" id="Phobius"/>
    </source>
</evidence>
<accession>A0A2L0UH46</accession>
<keyword evidence="3 9" id="KW-0808">Transferase</keyword>
<keyword evidence="6 7" id="KW-0472">Membrane</keyword>
<dbReference type="PANTHER" id="PTHR30576">
    <property type="entry name" value="COLANIC BIOSYNTHESIS UDP-GLUCOSE LIPID CARRIER TRANSFERASE"/>
    <property type="match status" value="1"/>
</dbReference>
<dbReference type="RefSeq" id="WP_208739694.1">
    <property type="nucleotide sequence ID" value="NZ_CP024915.1"/>
</dbReference>
<comment type="subcellular location">
    <subcellularLocation>
        <location evidence="1">Membrane</location>
        <topology evidence="1">Multi-pass membrane protein</topology>
    </subcellularLocation>
</comment>
<evidence type="ECO:0000256" key="3">
    <source>
        <dbReference type="ARBA" id="ARBA00022679"/>
    </source>
</evidence>
<dbReference type="Pfam" id="PF02397">
    <property type="entry name" value="Bac_transf"/>
    <property type="match status" value="1"/>
</dbReference>
<keyword evidence="4 7" id="KW-0812">Transmembrane</keyword>
<dbReference type="Proteomes" id="UP000239187">
    <property type="component" value="Chromosome"/>
</dbReference>
<feature type="transmembrane region" description="Helical" evidence="7">
    <location>
        <begin position="308"/>
        <end position="329"/>
    </location>
</feature>
<organism evidence="9 10">
    <name type="scientific">Arthrobacter agilis</name>
    <dbReference type="NCBI Taxonomy" id="37921"/>
    <lineage>
        <taxon>Bacteria</taxon>
        <taxon>Bacillati</taxon>
        <taxon>Actinomycetota</taxon>
        <taxon>Actinomycetes</taxon>
        <taxon>Micrococcales</taxon>
        <taxon>Micrococcaceae</taxon>
        <taxon>Arthrobacter</taxon>
    </lineage>
</organism>
<evidence type="ECO:0000313" key="9">
    <source>
        <dbReference type="EMBL" id="AUZ88569.1"/>
    </source>
</evidence>
<evidence type="ECO:0000256" key="1">
    <source>
        <dbReference type="ARBA" id="ARBA00004141"/>
    </source>
</evidence>